<evidence type="ECO:0000313" key="1">
    <source>
        <dbReference type="EMBL" id="TVY99621.1"/>
    </source>
</evidence>
<comment type="caution">
    <text evidence="1">The sequence shown here is derived from an EMBL/GenBank/DDBJ whole genome shotgun (WGS) entry which is preliminary data.</text>
</comment>
<gene>
    <name evidence="1" type="ORF">EAS64_40845</name>
</gene>
<dbReference type="AlphaFoldDB" id="A0A6P2BKY5"/>
<dbReference type="EMBL" id="RPFW01000012">
    <property type="protein sequence ID" value="TVY99621.1"/>
    <property type="molecule type" value="Genomic_DNA"/>
</dbReference>
<accession>A0A6P2BKY5</accession>
<reference evidence="1 2" key="1">
    <citation type="submission" date="2018-11" db="EMBL/GenBank/DDBJ databases">
        <title>Trebonia kvetii gen.nov., sp.nov., a novel acidophilic actinobacterium, and proposal of the new actinobacterial family Treboniaceae fam. nov.</title>
        <authorList>
            <person name="Rapoport D."/>
            <person name="Sagova-Mareckova M."/>
            <person name="Sedlacek I."/>
            <person name="Provaznik J."/>
            <person name="Kralova S."/>
            <person name="Pavlinic D."/>
            <person name="Benes V."/>
            <person name="Kopecky J."/>
        </authorList>
    </citation>
    <scope>NUCLEOTIDE SEQUENCE [LARGE SCALE GENOMIC DNA]</scope>
    <source>
        <strain evidence="1 2">15Tr583</strain>
    </source>
</reference>
<organism evidence="1 2">
    <name type="scientific">Trebonia kvetii</name>
    <dbReference type="NCBI Taxonomy" id="2480626"/>
    <lineage>
        <taxon>Bacteria</taxon>
        <taxon>Bacillati</taxon>
        <taxon>Actinomycetota</taxon>
        <taxon>Actinomycetes</taxon>
        <taxon>Streptosporangiales</taxon>
        <taxon>Treboniaceae</taxon>
        <taxon>Trebonia</taxon>
    </lineage>
</organism>
<keyword evidence="2" id="KW-1185">Reference proteome</keyword>
<evidence type="ECO:0000313" key="2">
    <source>
        <dbReference type="Proteomes" id="UP000460272"/>
    </source>
</evidence>
<dbReference type="Proteomes" id="UP000460272">
    <property type="component" value="Unassembled WGS sequence"/>
</dbReference>
<sequence length="314" mass="31989">MSNSPVYRATAGLTRKHGRLPVIAATAAATGVIGATVAVSTAPWSHEALGSAAHTATADAHIQSAATQQLDSLRSAATGGSTGVLPSVSQSAQQKPVTATADAATAKTVAKPAVDAKAQAAAKAKADAAARAKAAAAAKAKAVAVAHARAAAAAKAKAAAVKKLKPYSIYDSVTPSVLPTDKATAVYANGSYAASASQMAHHKNVLWIDTNGSNPNANVLDVEPGDATPAGAAAWAQHRLSAHPHDVAIIYTMKSAWGDVQTNVGHLPSWMQHKVRYWIADPTGNPHVVPGSDATQWYWGKSVDITTANPSLTR</sequence>
<proteinExistence type="predicted"/>
<protein>
    <submittedName>
        <fullName evidence="1">Uncharacterized protein</fullName>
    </submittedName>
</protein>
<dbReference type="RefSeq" id="WP_145862107.1">
    <property type="nucleotide sequence ID" value="NZ_RPFW01000012.1"/>
</dbReference>
<name>A0A6P2BKY5_9ACTN</name>